<sequence length="277" mass="31969">MIKLTNRDGIKLSKNEIILLDFIEHNTETFLKMPINQLADELKIATGSVSRLVKKLNHNNYQSFKIYVAELNTSIATHSPDDQMSGLVKKANQVFNHYYFAIKNNYEMINIELLEKAIKWIYKTKSILVFGIHSSYSVARELGQGLATLGFESHVSNSVHEVILSLRNKYLQETMIIMFSKTVSSKENRYIIQIAEKFKIKVLLITENTKITNTENRLVLRFASLSQERRVNALSSRVAQLFYGDIILKVLEETLILKNVNNQDLYDNFKDTWINGK</sequence>
<evidence type="ECO:0000256" key="2">
    <source>
        <dbReference type="ARBA" id="ARBA00023125"/>
    </source>
</evidence>
<dbReference type="CDD" id="cd05013">
    <property type="entry name" value="SIS_RpiR"/>
    <property type="match status" value="1"/>
</dbReference>
<dbReference type="Pfam" id="PF01380">
    <property type="entry name" value="SIS"/>
    <property type="match status" value="1"/>
</dbReference>
<feature type="domain" description="HTH rpiR-type" evidence="4">
    <location>
        <begin position="1"/>
        <end position="75"/>
    </location>
</feature>
<dbReference type="InterPro" id="IPR001347">
    <property type="entry name" value="SIS_dom"/>
</dbReference>
<dbReference type="InterPro" id="IPR047640">
    <property type="entry name" value="RpiR-like"/>
</dbReference>
<keyword evidence="6" id="KW-1185">Reference proteome</keyword>
<dbReference type="SUPFAM" id="SSF46689">
    <property type="entry name" value="Homeodomain-like"/>
    <property type="match status" value="1"/>
</dbReference>
<dbReference type="Pfam" id="PF01418">
    <property type="entry name" value="HTH_6"/>
    <property type="match status" value="1"/>
</dbReference>
<dbReference type="EMBL" id="NQMN01000002">
    <property type="protein sequence ID" value="PAF54657.1"/>
    <property type="molecule type" value="Genomic_DNA"/>
</dbReference>
<dbReference type="InterPro" id="IPR036388">
    <property type="entry name" value="WH-like_DNA-bd_sf"/>
</dbReference>
<gene>
    <name evidence="5" type="ORF">CJF60_02880</name>
</gene>
<dbReference type="RefSeq" id="WP_084232013.1">
    <property type="nucleotide sequence ID" value="NZ_CP166874.1"/>
</dbReference>
<keyword evidence="2" id="KW-0238">DNA-binding</keyword>
<dbReference type="InterPro" id="IPR035472">
    <property type="entry name" value="RpiR-like_SIS"/>
</dbReference>
<evidence type="ECO:0000313" key="6">
    <source>
        <dbReference type="Proteomes" id="UP000217033"/>
    </source>
</evidence>
<protein>
    <submittedName>
        <fullName evidence="5">MurR/RpiR family transcriptional regulator</fullName>
    </submittedName>
</protein>
<evidence type="ECO:0000256" key="1">
    <source>
        <dbReference type="ARBA" id="ARBA00023015"/>
    </source>
</evidence>
<dbReference type="SUPFAM" id="SSF53697">
    <property type="entry name" value="SIS domain"/>
    <property type="match status" value="1"/>
</dbReference>
<evidence type="ECO:0000259" key="4">
    <source>
        <dbReference type="PROSITE" id="PS51071"/>
    </source>
</evidence>
<dbReference type="InterPro" id="IPR046348">
    <property type="entry name" value="SIS_dom_sf"/>
</dbReference>
<dbReference type="InterPro" id="IPR009057">
    <property type="entry name" value="Homeodomain-like_sf"/>
</dbReference>
<dbReference type="PROSITE" id="PS51071">
    <property type="entry name" value="HTH_RPIR"/>
    <property type="match status" value="1"/>
</dbReference>
<reference evidence="5" key="1">
    <citation type="submission" date="2017-08" db="EMBL/GenBank/DDBJ databases">
        <authorList>
            <person name="Alvarez-Ponce D."/>
            <person name="Weitzman C.L."/>
            <person name="Tillett R.L."/>
            <person name="Sandmeier F.C."/>
            <person name="Tracy C.R."/>
        </authorList>
    </citation>
    <scope>NUCLEOTIDE SEQUENCE [LARGE SCALE GENOMIC DNA]</scope>
    <source>
        <strain evidence="5">PS6</strain>
    </source>
</reference>
<dbReference type="InterPro" id="IPR000281">
    <property type="entry name" value="HTH_RpiR"/>
</dbReference>
<dbReference type="Gene3D" id="3.40.50.10490">
    <property type="entry name" value="Glucose-6-phosphate isomerase like protein, domain 1"/>
    <property type="match status" value="1"/>
</dbReference>
<dbReference type="Gene3D" id="1.10.10.10">
    <property type="entry name" value="Winged helix-like DNA-binding domain superfamily/Winged helix DNA-binding domain"/>
    <property type="match status" value="1"/>
</dbReference>
<comment type="caution">
    <text evidence="5">The sequence shown here is derived from an EMBL/GenBank/DDBJ whole genome shotgun (WGS) entry which is preliminary data.</text>
</comment>
<keyword evidence="1" id="KW-0805">Transcription regulation</keyword>
<organism evidence="5 6">
    <name type="scientific">Mycoplasmopsis agassizii</name>
    <dbReference type="NCBI Taxonomy" id="33922"/>
    <lineage>
        <taxon>Bacteria</taxon>
        <taxon>Bacillati</taxon>
        <taxon>Mycoplasmatota</taxon>
        <taxon>Mycoplasmoidales</taxon>
        <taxon>Metamycoplasmataceae</taxon>
        <taxon>Mycoplasmopsis</taxon>
    </lineage>
</organism>
<evidence type="ECO:0000256" key="3">
    <source>
        <dbReference type="ARBA" id="ARBA00023163"/>
    </source>
</evidence>
<evidence type="ECO:0000313" key="5">
    <source>
        <dbReference type="EMBL" id="PAF54657.1"/>
    </source>
</evidence>
<name>A0ABX4H4B3_9BACT</name>
<dbReference type="Proteomes" id="UP000217033">
    <property type="component" value="Unassembled WGS sequence"/>
</dbReference>
<accession>A0ABX4H4B3</accession>
<keyword evidence="3" id="KW-0804">Transcription</keyword>
<dbReference type="PANTHER" id="PTHR30514">
    <property type="entry name" value="GLUCOKINASE"/>
    <property type="match status" value="1"/>
</dbReference>
<dbReference type="PANTHER" id="PTHR30514:SF1">
    <property type="entry name" value="HTH-TYPE TRANSCRIPTIONAL REGULATOR HEXR-RELATED"/>
    <property type="match status" value="1"/>
</dbReference>
<proteinExistence type="predicted"/>